<evidence type="ECO:0000256" key="4">
    <source>
        <dbReference type="ARBA" id="ARBA00023150"/>
    </source>
</evidence>
<dbReference type="GO" id="GO:0006777">
    <property type="term" value="P:Mo-molybdopterin cofactor biosynthetic process"/>
    <property type="evidence" value="ECO:0007669"/>
    <property type="project" value="UniProtKB-UniRule"/>
</dbReference>
<accession>A0A953M2D9</accession>
<comment type="function">
    <text evidence="1 6">Catalyzes the insertion of molybdate into adenylated molybdopterin with the concomitant release of AMP.</text>
</comment>
<reference evidence="8" key="2">
    <citation type="submission" date="2021-08" db="EMBL/GenBank/DDBJ databases">
        <authorList>
            <person name="Dalcin Martins P."/>
        </authorList>
    </citation>
    <scope>NUCLEOTIDE SEQUENCE</scope>
    <source>
        <strain evidence="8">MAG_39</strain>
    </source>
</reference>
<comment type="catalytic activity">
    <reaction evidence="5">
        <text>adenylyl-molybdopterin + molybdate = Mo-molybdopterin + AMP + H(+)</text>
        <dbReference type="Rhea" id="RHEA:35047"/>
        <dbReference type="ChEBI" id="CHEBI:15378"/>
        <dbReference type="ChEBI" id="CHEBI:36264"/>
        <dbReference type="ChEBI" id="CHEBI:62727"/>
        <dbReference type="ChEBI" id="CHEBI:71302"/>
        <dbReference type="ChEBI" id="CHEBI:456215"/>
        <dbReference type="EC" id="2.10.1.1"/>
    </reaction>
</comment>
<keyword evidence="6" id="KW-0808">Transferase</keyword>
<reference evidence="8" key="1">
    <citation type="journal article" date="2021" name="bioRxiv">
        <title>Unraveling nitrogen, sulfur and carbon metabolic pathways and microbial community transcriptional responses to substrate deprivation and toxicity stresses in a bioreactor mimicking anoxic brackish coastal sediment conditions.</title>
        <authorList>
            <person name="Martins P.D."/>
            <person name="Echeveste M.J."/>
            <person name="Arshad A."/>
            <person name="Kurth J."/>
            <person name="Ouboter H."/>
            <person name="Jetten M.S.M."/>
            <person name="Welte C.U."/>
        </authorList>
    </citation>
    <scope>NUCLEOTIDE SEQUENCE</scope>
    <source>
        <strain evidence="8">MAG_39</strain>
    </source>
</reference>
<dbReference type="SUPFAM" id="SSF53850">
    <property type="entry name" value="Periplasmic binding protein-like II"/>
    <property type="match status" value="1"/>
</dbReference>
<evidence type="ECO:0000313" key="8">
    <source>
        <dbReference type="EMBL" id="MBZ0157578.1"/>
    </source>
</evidence>
<dbReference type="InterPro" id="IPR038987">
    <property type="entry name" value="MoeA-like"/>
</dbReference>
<dbReference type="Pfam" id="PF00994">
    <property type="entry name" value="MoCF_biosynth"/>
    <property type="match status" value="1"/>
</dbReference>
<dbReference type="GO" id="GO:0061599">
    <property type="term" value="F:molybdopterin molybdotransferase activity"/>
    <property type="evidence" value="ECO:0007669"/>
    <property type="project" value="UniProtKB-UniRule"/>
</dbReference>
<dbReference type="Gene3D" id="3.90.105.10">
    <property type="entry name" value="Molybdopterin biosynthesis moea protein, domain 2"/>
    <property type="match status" value="1"/>
</dbReference>
<evidence type="ECO:0000256" key="1">
    <source>
        <dbReference type="ARBA" id="ARBA00002901"/>
    </source>
</evidence>
<dbReference type="EMBL" id="JAIOIV010000120">
    <property type="protein sequence ID" value="MBZ0157578.1"/>
    <property type="molecule type" value="Genomic_DNA"/>
</dbReference>
<dbReference type="SUPFAM" id="SSF53218">
    <property type="entry name" value="Molybdenum cofactor biosynthesis proteins"/>
    <property type="match status" value="1"/>
</dbReference>
<proteinExistence type="inferred from homology"/>
<dbReference type="Gene3D" id="2.40.340.10">
    <property type="entry name" value="MoeA, C-terminal, domain IV"/>
    <property type="match status" value="1"/>
</dbReference>
<comment type="cofactor">
    <cofactor evidence="6">
        <name>Mg(2+)</name>
        <dbReference type="ChEBI" id="CHEBI:18420"/>
    </cofactor>
</comment>
<dbReference type="Pfam" id="PF03454">
    <property type="entry name" value="MoeA_C"/>
    <property type="match status" value="1"/>
</dbReference>
<name>A0A953M2D9_9BACT</name>
<comment type="similarity">
    <text evidence="3 6">Belongs to the MoeA family.</text>
</comment>
<dbReference type="Gene3D" id="3.40.980.10">
    <property type="entry name" value="MoaB/Mog-like domain"/>
    <property type="match status" value="1"/>
</dbReference>
<protein>
    <recommendedName>
        <fullName evidence="6">Molybdopterin molybdenumtransferase</fullName>
        <ecNumber evidence="6">2.10.1.1</ecNumber>
    </recommendedName>
</protein>
<sequence>MRQIFLDTVSLERAGELLFARLDSLNMQRLPQERVRVVDAQDRITAEPVFAKYSSPFYHSAAMDGYAVRYTDTFTASETTPCLLEIGRDALYVDTGDPMPEGFNAVVMIEDANLVHGSKTASGRTLIEIYHSAPPYQHVRTIGEDIVATELIVPEGHRIRPIDIGALLASGHLEVAVRKRPVVAVLPTGTELIDPEMLRERPPAPPEIIEYNTAVIGGMARELGAEAVRFPIVRDDLDAIKEVLLRAVETADLVLINAGSGRGSEDYTLAAIQELGEAIIHGVSIKPGKPVIIGFIRNKTVVGVPGYPVSAYLTFKLFVRPVIERLLGIAAEEGERITALLARQVASPLGVDEFIRVKVGSVDGTFVATPVGRGAGLMMSLVRADGIVRIPAGSEGARAGSEVEVELMRSRDEVRNTIVCIGSHDNTLDILANIIKKNHPNYSLSSAHVGSLGGLMALKKGEAHLAGTHLLDEQTGEYNISYIKRLFPDRRMVLVNLVHRQQGLLVRKGNPKGIQGFEDLVRDDVMFINRQSGSGTRLLLDRHLRELNINPFMIKGYDKEEYTHMSVASAVLTGLADTGLAVLSSAKALDLDFIPVARERYDLAIPREFMDEEKVGIVLSAIRENGEFKGLVQSLGGYDIGDMGKVMYEG</sequence>
<dbReference type="SUPFAM" id="SSF63867">
    <property type="entry name" value="MoeA C-terminal domain-like"/>
    <property type="match status" value="1"/>
</dbReference>
<dbReference type="GO" id="GO:0046872">
    <property type="term" value="F:metal ion binding"/>
    <property type="evidence" value="ECO:0007669"/>
    <property type="project" value="UniProtKB-UniRule"/>
</dbReference>
<dbReference type="PANTHER" id="PTHR10192:SF16">
    <property type="entry name" value="MOLYBDOPTERIN MOLYBDENUMTRANSFERASE"/>
    <property type="match status" value="1"/>
</dbReference>
<dbReference type="InterPro" id="IPR005110">
    <property type="entry name" value="MoeA_linker/N"/>
</dbReference>
<evidence type="ECO:0000256" key="3">
    <source>
        <dbReference type="ARBA" id="ARBA00010763"/>
    </source>
</evidence>
<evidence type="ECO:0000256" key="2">
    <source>
        <dbReference type="ARBA" id="ARBA00005046"/>
    </source>
</evidence>
<keyword evidence="6" id="KW-0500">Molybdenum</keyword>
<dbReference type="SMART" id="SM00852">
    <property type="entry name" value="MoCF_biosynth"/>
    <property type="match status" value="1"/>
</dbReference>
<keyword evidence="4 6" id="KW-0501">Molybdenum cofactor biosynthesis</keyword>
<dbReference type="InterPro" id="IPR001453">
    <property type="entry name" value="MoaB/Mog_dom"/>
</dbReference>
<evidence type="ECO:0000313" key="9">
    <source>
        <dbReference type="Proteomes" id="UP000705867"/>
    </source>
</evidence>
<keyword evidence="6" id="KW-0479">Metal-binding</keyword>
<gene>
    <name evidence="8" type="ORF">K8I29_15370</name>
</gene>
<dbReference type="InterPro" id="IPR005111">
    <property type="entry name" value="MoeA_C_domain_IV"/>
</dbReference>
<dbReference type="Gene3D" id="2.170.190.11">
    <property type="entry name" value="Molybdopterin biosynthesis moea protein, domain 3"/>
    <property type="match status" value="1"/>
</dbReference>
<dbReference type="EC" id="2.10.1.1" evidence="6"/>
<comment type="caution">
    <text evidence="8">The sequence shown here is derived from an EMBL/GenBank/DDBJ whole genome shotgun (WGS) entry which is preliminary data.</text>
</comment>
<dbReference type="Proteomes" id="UP000705867">
    <property type="component" value="Unassembled WGS sequence"/>
</dbReference>
<keyword evidence="6" id="KW-0460">Magnesium</keyword>
<dbReference type="InterPro" id="IPR024370">
    <property type="entry name" value="PBP_domain"/>
</dbReference>
<dbReference type="GO" id="GO:0005829">
    <property type="term" value="C:cytosol"/>
    <property type="evidence" value="ECO:0007669"/>
    <property type="project" value="TreeGrafter"/>
</dbReference>
<dbReference type="Gene3D" id="3.40.190.10">
    <property type="entry name" value="Periplasmic binding protein-like II"/>
    <property type="match status" value="1"/>
</dbReference>
<dbReference type="Pfam" id="PF03453">
    <property type="entry name" value="MoeA_N"/>
    <property type="match status" value="1"/>
</dbReference>
<dbReference type="InterPro" id="IPR036425">
    <property type="entry name" value="MoaB/Mog-like_dom_sf"/>
</dbReference>
<organism evidence="8 9">
    <name type="scientific">Candidatus Nitrobium versatile</name>
    <dbReference type="NCBI Taxonomy" id="2884831"/>
    <lineage>
        <taxon>Bacteria</taxon>
        <taxon>Pseudomonadati</taxon>
        <taxon>Nitrospirota</taxon>
        <taxon>Nitrospiria</taxon>
        <taxon>Nitrospirales</taxon>
        <taxon>Nitrospiraceae</taxon>
        <taxon>Candidatus Nitrobium</taxon>
    </lineage>
</organism>
<feature type="domain" description="MoaB/Mog" evidence="7">
    <location>
        <begin position="184"/>
        <end position="325"/>
    </location>
</feature>
<dbReference type="InterPro" id="IPR036135">
    <property type="entry name" value="MoeA_linker/N_sf"/>
</dbReference>
<evidence type="ECO:0000256" key="6">
    <source>
        <dbReference type="RuleBase" id="RU365090"/>
    </source>
</evidence>
<dbReference type="InterPro" id="IPR036688">
    <property type="entry name" value="MoeA_C_domain_IV_sf"/>
</dbReference>
<dbReference type="AlphaFoldDB" id="A0A953M2D9"/>
<dbReference type="NCBIfam" id="NF011068">
    <property type="entry name" value="PRK14498.1"/>
    <property type="match status" value="1"/>
</dbReference>
<evidence type="ECO:0000256" key="5">
    <source>
        <dbReference type="ARBA" id="ARBA00047317"/>
    </source>
</evidence>
<dbReference type="SUPFAM" id="SSF63882">
    <property type="entry name" value="MoeA N-terminal region -like"/>
    <property type="match status" value="1"/>
</dbReference>
<dbReference type="CDD" id="cd00887">
    <property type="entry name" value="MoeA"/>
    <property type="match status" value="1"/>
</dbReference>
<comment type="pathway">
    <text evidence="2 6">Cofactor biosynthesis; molybdopterin biosynthesis.</text>
</comment>
<dbReference type="Pfam" id="PF12727">
    <property type="entry name" value="PBP_like"/>
    <property type="match status" value="1"/>
</dbReference>
<dbReference type="PANTHER" id="PTHR10192">
    <property type="entry name" value="MOLYBDOPTERIN BIOSYNTHESIS PROTEIN"/>
    <property type="match status" value="1"/>
</dbReference>
<evidence type="ECO:0000259" key="7">
    <source>
        <dbReference type="SMART" id="SM00852"/>
    </source>
</evidence>